<dbReference type="InterPro" id="IPR058285">
    <property type="entry name" value="DUF7979"/>
</dbReference>
<sequence>MIRREWLHFGMLFLGFVLFFPATLSGLAAVEYEIALEETATDGGEVSEEMDRYGVARYDELSTEHRRIVDGAVEGERYRFDDDETVAIAWGDGRVVSRDGQYHVIPRETNVDWTSTNGLLALAFGVGEVALIVESIRRHHFPRYRPFRR</sequence>
<reference evidence="2" key="1">
    <citation type="submission" date="2022-06" db="EMBL/GenBank/DDBJ databases">
        <title>Diverse halophilic archaea isolated from saline environments.</title>
        <authorList>
            <person name="Cui H.-L."/>
        </authorList>
    </citation>
    <scope>NUCLEOTIDE SEQUENCE</scope>
    <source>
        <strain evidence="2">WLHS1</strain>
    </source>
</reference>
<gene>
    <name evidence="2" type="ORF">NGM29_09775</name>
</gene>
<keyword evidence="3" id="KW-1185">Reference proteome</keyword>
<dbReference type="AlphaFoldDB" id="A0A9E7N5H3"/>
<proteinExistence type="predicted"/>
<evidence type="ECO:0000259" key="1">
    <source>
        <dbReference type="Pfam" id="PF25934"/>
    </source>
</evidence>
<protein>
    <recommendedName>
        <fullName evidence="1">DUF7979 domain-containing protein</fullName>
    </recommendedName>
</protein>
<dbReference type="Proteomes" id="UP001056855">
    <property type="component" value="Chromosome"/>
</dbReference>
<organism evidence="2 3">
    <name type="scientific">Natronosalvus rutilus</name>
    <dbReference type="NCBI Taxonomy" id="2953753"/>
    <lineage>
        <taxon>Archaea</taxon>
        <taxon>Methanobacteriati</taxon>
        <taxon>Methanobacteriota</taxon>
        <taxon>Stenosarchaea group</taxon>
        <taxon>Halobacteria</taxon>
        <taxon>Halobacteriales</taxon>
        <taxon>Natrialbaceae</taxon>
        <taxon>Natronosalvus</taxon>
    </lineage>
</organism>
<name>A0A9E7N5H3_9EURY</name>
<feature type="domain" description="DUF7979" evidence="1">
    <location>
        <begin position="35"/>
        <end position="104"/>
    </location>
</feature>
<dbReference type="KEGG" id="sawl:NGM29_09775"/>
<dbReference type="Pfam" id="PF25934">
    <property type="entry name" value="DUF7979"/>
    <property type="match status" value="1"/>
</dbReference>
<accession>A0A9E7N5H3</accession>
<dbReference type="RefSeq" id="WP_254155861.1">
    <property type="nucleotide sequence ID" value="NZ_CP100355.1"/>
</dbReference>
<evidence type="ECO:0000313" key="3">
    <source>
        <dbReference type="Proteomes" id="UP001056855"/>
    </source>
</evidence>
<dbReference type="GeneID" id="73290335"/>
<evidence type="ECO:0000313" key="2">
    <source>
        <dbReference type="EMBL" id="UTF52097.1"/>
    </source>
</evidence>
<dbReference type="EMBL" id="CP100355">
    <property type="protein sequence ID" value="UTF52097.1"/>
    <property type="molecule type" value="Genomic_DNA"/>
</dbReference>